<sequence length="174" mass="20374">MELIHEHLTDEKQLKLSQLQFLKEKYQKRIMLRLGCLCEKICLVRAKAHLTAVIDTIHDPLEFFNIENDYRHRSPPPPYHQHRSSSAIHNEPPPILVICCSEDIIWNTSIAQFNLVYIIHVVKSEVCIFLIYIKLLIQICLIFYRSKLTTRRVGLYPIRSSVKYLAFSDSIAPD</sequence>
<name>A0AA36EWI1_OCTVU</name>
<keyword evidence="2" id="KW-1185">Reference proteome</keyword>
<reference evidence="1" key="1">
    <citation type="submission" date="2023-08" db="EMBL/GenBank/DDBJ databases">
        <authorList>
            <person name="Alioto T."/>
            <person name="Alioto T."/>
            <person name="Gomez Garrido J."/>
        </authorList>
    </citation>
    <scope>NUCLEOTIDE SEQUENCE</scope>
</reference>
<evidence type="ECO:0000313" key="1">
    <source>
        <dbReference type="EMBL" id="CAI9715939.1"/>
    </source>
</evidence>
<accession>A0AA36EWI1</accession>
<organism evidence="1 2">
    <name type="scientific">Octopus vulgaris</name>
    <name type="common">Common octopus</name>
    <dbReference type="NCBI Taxonomy" id="6645"/>
    <lineage>
        <taxon>Eukaryota</taxon>
        <taxon>Metazoa</taxon>
        <taxon>Spiralia</taxon>
        <taxon>Lophotrochozoa</taxon>
        <taxon>Mollusca</taxon>
        <taxon>Cephalopoda</taxon>
        <taxon>Coleoidea</taxon>
        <taxon>Octopodiformes</taxon>
        <taxon>Octopoda</taxon>
        <taxon>Incirrata</taxon>
        <taxon>Octopodidae</taxon>
        <taxon>Octopus</taxon>
    </lineage>
</organism>
<protein>
    <submittedName>
        <fullName evidence="1">Uncharacterized protein</fullName>
    </submittedName>
</protein>
<dbReference type="EMBL" id="OX597814">
    <property type="protein sequence ID" value="CAI9715939.1"/>
    <property type="molecule type" value="Genomic_DNA"/>
</dbReference>
<evidence type="ECO:0000313" key="2">
    <source>
        <dbReference type="Proteomes" id="UP001162480"/>
    </source>
</evidence>
<proteinExistence type="predicted"/>
<gene>
    <name evidence="1" type="ORF">OCTVUL_1B014665</name>
</gene>
<dbReference type="Proteomes" id="UP001162480">
    <property type="component" value="Chromosome 1"/>
</dbReference>
<dbReference type="AlphaFoldDB" id="A0AA36EWI1"/>